<keyword evidence="8 11" id="KW-0414">Isoprene biosynthesis</keyword>
<dbReference type="Pfam" id="PF01070">
    <property type="entry name" value="FMN_dh"/>
    <property type="match status" value="1"/>
</dbReference>
<keyword evidence="3 11" id="KW-0285">Flavoprotein</keyword>
<feature type="binding site" evidence="11">
    <location>
        <begin position="76"/>
        <end position="78"/>
    </location>
    <ligand>
        <name>FMN</name>
        <dbReference type="ChEBI" id="CHEBI:58210"/>
    </ligand>
</feature>
<comment type="cofactor">
    <cofactor evidence="11">
        <name>Mg(2+)</name>
        <dbReference type="ChEBI" id="CHEBI:18420"/>
    </cofactor>
</comment>
<proteinExistence type="inferred from homology"/>
<feature type="binding site" evidence="11">
    <location>
        <position position="170"/>
    </location>
    <ligand>
        <name>Mg(2+)</name>
        <dbReference type="ChEBI" id="CHEBI:18420"/>
    </ligand>
</feature>
<evidence type="ECO:0000313" key="13">
    <source>
        <dbReference type="EMBL" id="MFC5467665.1"/>
    </source>
</evidence>
<comment type="function">
    <text evidence="11">Involved in the biosynthesis of isoprenoids. Catalyzes the 1,3-allylic rearrangement of the homoallylic substrate isopentenyl (IPP) to its allylic isomer, dimethylallyl diphosphate (DMAPP).</text>
</comment>
<comment type="catalytic activity">
    <reaction evidence="11">
        <text>isopentenyl diphosphate = dimethylallyl diphosphate</text>
        <dbReference type="Rhea" id="RHEA:23284"/>
        <dbReference type="ChEBI" id="CHEBI:57623"/>
        <dbReference type="ChEBI" id="CHEBI:128769"/>
        <dbReference type="EC" id="5.3.3.2"/>
    </reaction>
</comment>
<evidence type="ECO:0000256" key="4">
    <source>
        <dbReference type="ARBA" id="ARBA00022643"/>
    </source>
</evidence>
<comment type="subcellular location">
    <subcellularLocation>
        <location evidence="11">Cytoplasm</location>
    </subcellularLocation>
</comment>
<name>A0ABW0LQW6_9BACL</name>
<evidence type="ECO:0000256" key="7">
    <source>
        <dbReference type="ARBA" id="ARBA00022857"/>
    </source>
</evidence>
<organism evidence="13 14">
    <name type="scientific">Cohnella suwonensis</name>
    <dbReference type="NCBI Taxonomy" id="696072"/>
    <lineage>
        <taxon>Bacteria</taxon>
        <taxon>Bacillati</taxon>
        <taxon>Bacillota</taxon>
        <taxon>Bacilli</taxon>
        <taxon>Bacillales</taxon>
        <taxon>Paenibacillaceae</taxon>
        <taxon>Cohnella</taxon>
    </lineage>
</organism>
<evidence type="ECO:0000256" key="1">
    <source>
        <dbReference type="ARBA" id="ARBA00001917"/>
    </source>
</evidence>
<dbReference type="GO" id="GO:0004452">
    <property type="term" value="F:isopentenyl-diphosphate delta-isomerase activity"/>
    <property type="evidence" value="ECO:0007669"/>
    <property type="project" value="UniProtKB-EC"/>
</dbReference>
<keyword evidence="2 11" id="KW-0963">Cytoplasm</keyword>
<dbReference type="PANTHER" id="PTHR43665:SF1">
    <property type="entry name" value="ISOPENTENYL-DIPHOSPHATE DELTA-ISOMERASE"/>
    <property type="match status" value="1"/>
</dbReference>
<feature type="binding site" evidence="11">
    <location>
        <position position="201"/>
    </location>
    <ligand>
        <name>FMN</name>
        <dbReference type="ChEBI" id="CHEBI:58210"/>
    </ligand>
</feature>
<dbReference type="InterPro" id="IPR011179">
    <property type="entry name" value="IPdP_isomerase"/>
</dbReference>
<keyword evidence="5 11" id="KW-0479">Metal-binding</keyword>
<evidence type="ECO:0000256" key="5">
    <source>
        <dbReference type="ARBA" id="ARBA00022723"/>
    </source>
</evidence>
<comment type="caution">
    <text evidence="13">The sequence shown here is derived from an EMBL/GenBank/DDBJ whole genome shotgun (WGS) entry which is preliminary data.</text>
</comment>
<feature type="binding site" evidence="11">
    <location>
        <position position="75"/>
    </location>
    <ligand>
        <name>FMN</name>
        <dbReference type="ChEBI" id="CHEBI:58210"/>
    </ligand>
</feature>
<keyword evidence="7 11" id="KW-0521">NADP</keyword>
<comment type="subunit">
    <text evidence="10 11">Homooctamer. Dimer of tetramers.</text>
</comment>
<feature type="binding site" evidence="11">
    <location>
        <begin position="106"/>
        <end position="108"/>
    </location>
    <ligand>
        <name>substrate</name>
    </ligand>
</feature>
<dbReference type="RefSeq" id="WP_209742972.1">
    <property type="nucleotide sequence ID" value="NZ_JBHSMH010000005.1"/>
</dbReference>
<keyword evidence="14" id="KW-1185">Reference proteome</keyword>
<dbReference type="NCBIfam" id="TIGR02151">
    <property type="entry name" value="IPP_isom_2"/>
    <property type="match status" value="1"/>
</dbReference>
<keyword evidence="4 11" id="KW-0288">FMN</keyword>
<gene>
    <name evidence="11 13" type="primary">fni</name>
    <name evidence="13" type="ORF">ACFPPD_02975</name>
</gene>
<evidence type="ECO:0000256" key="6">
    <source>
        <dbReference type="ARBA" id="ARBA00022842"/>
    </source>
</evidence>
<evidence type="ECO:0000256" key="11">
    <source>
        <dbReference type="HAMAP-Rule" id="MF_00354"/>
    </source>
</evidence>
<evidence type="ECO:0000313" key="14">
    <source>
        <dbReference type="Proteomes" id="UP001596105"/>
    </source>
</evidence>
<feature type="binding site" evidence="11">
    <location>
        <position position="231"/>
    </location>
    <ligand>
        <name>FMN</name>
        <dbReference type="ChEBI" id="CHEBI:58210"/>
    </ligand>
</feature>
<dbReference type="EMBL" id="JBHSMH010000005">
    <property type="protein sequence ID" value="MFC5467665.1"/>
    <property type="molecule type" value="Genomic_DNA"/>
</dbReference>
<accession>A0ABW0LQW6</accession>
<reference evidence="14" key="1">
    <citation type="journal article" date="2019" name="Int. J. Syst. Evol. Microbiol.">
        <title>The Global Catalogue of Microorganisms (GCM) 10K type strain sequencing project: providing services to taxonomists for standard genome sequencing and annotation.</title>
        <authorList>
            <consortium name="The Broad Institute Genomics Platform"/>
            <consortium name="The Broad Institute Genome Sequencing Center for Infectious Disease"/>
            <person name="Wu L."/>
            <person name="Ma J."/>
        </authorList>
    </citation>
    <scope>NUCLEOTIDE SEQUENCE [LARGE SCALE GENOMIC DNA]</scope>
    <source>
        <strain evidence="14">CCUG 57113</strain>
    </source>
</reference>
<comment type="cofactor">
    <cofactor evidence="1 11">
        <name>FMN</name>
        <dbReference type="ChEBI" id="CHEBI:58210"/>
    </cofactor>
</comment>
<comment type="caution">
    <text evidence="11">Lacks conserved residue(s) required for the propagation of feature annotation.</text>
</comment>
<protein>
    <recommendedName>
        <fullName evidence="11">Isopentenyl-diphosphate delta-isomerase</fullName>
        <shortName evidence="11">IPP isomerase</shortName>
        <ecNumber evidence="11">5.3.3.2</ecNumber>
    </recommendedName>
    <alternativeName>
        <fullName evidence="11">Isopentenyl diphosphate:dimethylallyl diphosphate isomerase</fullName>
    </alternativeName>
    <alternativeName>
        <fullName evidence="11">Isopentenyl pyrophosphate isomerase</fullName>
    </alternativeName>
    <alternativeName>
        <fullName evidence="11">Type 2 isopentenyl diphosphate isomerase</fullName>
        <shortName evidence="11">IDI-2</shortName>
    </alternativeName>
</protein>
<dbReference type="InterPro" id="IPR000262">
    <property type="entry name" value="FMN-dep_DH"/>
</dbReference>
<feature type="binding site" evidence="11">
    <location>
        <position position="134"/>
    </location>
    <ligand>
        <name>FMN</name>
        <dbReference type="ChEBI" id="CHEBI:58210"/>
    </ligand>
</feature>
<evidence type="ECO:0000259" key="12">
    <source>
        <dbReference type="Pfam" id="PF01070"/>
    </source>
</evidence>
<comment type="cofactor">
    <cofactor evidence="11">
        <name>NADPH</name>
        <dbReference type="ChEBI" id="CHEBI:57783"/>
    </cofactor>
</comment>
<evidence type="ECO:0000256" key="9">
    <source>
        <dbReference type="ARBA" id="ARBA00023235"/>
    </source>
</evidence>
<feature type="binding site" evidence="11">
    <location>
        <position position="106"/>
    </location>
    <ligand>
        <name>FMN</name>
        <dbReference type="ChEBI" id="CHEBI:58210"/>
    </ligand>
</feature>
<dbReference type="Gene3D" id="3.20.20.70">
    <property type="entry name" value="Aldolase class I"/>
    <property type="match status" value="1"/>
</dbReference>
<feature type="binding site" evidence="11">
    <location>
        <begin position="17"/>
        <end position="18"/>
    </location>
    <ligand>
        <name>substrate</name>
    </ligand>
</feature>
<evidence type="ECO:0000256" key="10">
    <source>
        <dbReference type="ARBA" id="ARBA00025810"/>
    </source>
</evidence>
<dbReference type="PIRSF" id="PIRSF003314">
    <property type="entry name" value="IPP_isomerase"/>
    <property type="match status" value="1"/>
</dbReference>
<dbReference type="SUPFAM" id="SSF51395">
    <property type="entry name" value="FMN-linked oxidoreductases"/>
    <property type="match status" value="1"/>
</dbReference>
<feature type="domain" description="FMN-dependent dehydrogenase" evidence="12">
    <location>
        <begin position="185"/>
        <end position="345"/>
    </location>
</feature>
<dbReference type="PANTHER" id="PTHR43665">
    <property type="entry name" value="ISOPENTENYL-DIPHOSPHATE DELTA-ISOMERASE"/>
    <property type="match status" value="1"/>
</dbReference>
<dbReference type="Proteomes" id="UP001596105">
    <property type="component" value="Unassembled WGS sequence"/>
</dbReference>
<evidence type="ECO:0000256" key="3">
    <source>
        <dbReference type="ARBA" id="ARBA00022630"/>
    </source>
</evidence>
<feature type="binding site" evidence="11">
    <location>
        <position position="169"/>
    </location>
    <ligand>
        <name>substrate</name>
    </ligand>
</feature>
<keyword evidence="9 11" id="KW-0413">Isomerase</keyword>
<dbReference type="InterPro" id="IPR013785">
    <property type="entry name" value="Aldolase_TIM"/>
</dbReference>
<dbReference type="EC" id="5.3.3.2" evidence="11"/>
<evidence type="ECO:0000256" key="8">
    <source>
        <dbReference type="ARBA" id="ARBA00023229"/>
    </source>
</evidence>
<evidence type="ECO:0000256" key="2">
    <source>
        <dbReference type="ARBA" id="ARBA00022490"/>
    </source>
</evidence>
<comment type="similarity">
    <text evidence="11">Belongs to the IPP isomerase type 2 family.</text>
</comment>
<sequence length="353" mass="38075">MSEEGRPARRALDIGERKNQHIDICLNEDVEGRGEGTGFDRYRFVHSALPELDFRAIDIGAAFLGKRTKTPFMISSMTGGTDEAGRINVRLAEMAERKGWSMGLGSLRAAIEQPERAASFRVRRFAPGIPLLANLGAAQLNAGFGADECRQAMALAEADGLVLHLNGMQELFQDEGDVDFSGLLRRIERLCRDAEFPVGVKEVGFGIDGATARRLTDAGVSFVDVAGAGGTSWIEVEKYRSADPVRREAAHAFLDWGIPTAECVVGVRAAVPGTTIVASGGMHNGVDAAKAIALGANVVSYGRTLLAPALGTDEELERTFDRIAFELRAAMFGIGAGDLDRLRRTDRLAKVRW</sequence>
<keyword evidence="6 11" id="KW-0460">Magnesium</keyword>
<dbReference type="CDD" id="cd02811">
    <property type="entry name" value="IDI-2_FMN"/>
    <property type="match status" value="1"/>
</dbReference>
<dbReference type="HAMAP" id="MF_00354">
    <property type="entry name" value="Idi_2"/>
    <property type="match status" value="1"/>
</dbReference>